<name>A0ABT4J9G6_9RHOB</name>
<sequence length="139" mass="15214">MITGTAGAVARVREQAQADPSPGGLARLSYLNGDASAFQVLSDVASRFRHHLAEHLQPLRYARVENGEPARCDWDEAGEPIQWRRDSFGRTVAFQLSPLAASNPLLSGFTQALAARQLDDEQSFSLLNAAFDRKSDEQS</sequence>
<evidence type="ECO:0000313" key="1">
    <source>
        <dbReference type="EMBL" id="MCZ0963549.1"/>
    </source>
</evidence>
<accession>A0ABT4J9G6</accession>
<keyword evidence="2" id="KW-1185">Reference proteome</keyword>
<protein>
    <submittedName>
        <fullName evidence="1">Uncharacterized protein</fullName>
    </submittedName>
</protein>
<organism evidence="1 2">
    <name type="scientific">Paracoccus benzoatiresistens</name>
    <dbReference type="NCBI Taxonomy" id="2997341"/>
    <lineage>
        <taxon>Bacteria</taxon>
        <taxon>Pseudomonadati</taxon>
        <taxon>Pseudomonadota</taxon>
        <taxon>Alphaproteobacteria</taxon>
        <taxon>Rhodobacterales</taxon>
        <taxon>Paracoccaceae</taxon>
        <taxon>Paracoccus</taxon>
    </lineage>
</organism>
<proteinExistence type="predicted"/>
<gene>
    <name evidence="1" type="ORF">OU682_18250</name>
</gene>
<comment type="caution">
    <text evidence="1">The sequence shown here is derived from an EMBL/GenBank/DDBJ whole genome shotgun (WGS) entry which is preliminary data.</text>
</comment>
<evidence type="ECO:0000313" key="2">
    <source>
        <dbReference type="Proteomes" id="UP001149822"/>
    </source>
</evidence>
<reference evidence="1" key="1">
    <citation type="submission" date="2022-12" db="EMBL/GenBank/DDBJ databases">
        <title>Paracoccus sp. EF6 isolated from a lake water.</title>
        <authorList>
            <person name="Liu H."/>
        </authorList>
    </citation>
    <scope>NUCLEOTIDE SEQUENCE</scope>
    <source>
        <strain evidence="1">EF6</strain>
    </source>
</reference>
<dbReference type="Proteomes" id="UP001149822">
    <property type="component" value="Unassembled WGS sequence"/>
</dbReference>
<dbReference type="EMBL" id="JAPTYD010000041">
    <property type="protein sequence ID" value="MCZ0963549.1"/>
    <property type="molecule type" value="Genomic_DNA"/>
</dbReference>